<comment type="caution">
    <text evidence="1">The sequence shown here is derived from an EMBL/GenBank/DDBJ whole genome shotgun (WGS) entry which is preliminary data.</text>
</comment>
<reference evidence="1 2" key="2">
    <citation type="journal article" date="2022" name="Mol. Ecol. Resour.">
        <title>The genomes of chicory, endive, great burdock and yacon provide insights into Asteraceae paleo-polyploidization history and plant inulin production.</title>
        <authorList>
            <person name="Fan W."/>
            <person name="Wang S."/>
            <person name="Wang H."/>
            <person name="Wang A."/>
            <person name="Jiang F."/>
            <person name="Liu H."/>
            <person name="Zhao H."/>
            <person name="Xu D."/>
            <person name="Zhang Y."/>
        </authorList>
    </citation>
    <scope>NUCLEOTIDE SEQUENCE [LARGE SCALE GENOMIC DNA]</scope>
    <source>
        <strain evidence="2">cv. Punajuju</strain>
        <tissue evidence="1">Leaves</tissue>
    </source>
</reference>
<evidence type="ECO:0000313" key="2">
    <source>
        <dbReference type="Proteomes" id="UP001055811"/>
    </source>
</evidence>
<gene>
    <name evidence="1" type="ORF">L2E82_39234</name>
</gene>
<evidence type="ECO:0000313" key="1">
    <source>
        <dbReference type="EMBL" id="KAI3709472.1"/>
    </source>
</evidence>
<keyword evidence="2" id="KW-1185">Reference proteome</keyword>
<dbReference type="Proteomes" id="UP001055811">
    <property type="component" value="Linkage Group LG07"/>
</dbReference>
<accession>A0ACB9AH51</accession>
<reference evidence="2" key="1">
    <citation type="journal article" date="2022" name="Mol. Ecol. Resour.">
        <title>The genomes of chicory, endive, great burdock and yacon provide insights into Asteraceae palaeo-polyploidization history and plant inulin production.</title>
        <authorList>
            <person name="Fan W."/>
            <person name="Wang S."/>
            <person name="Wang H."/>
            <person name="Wang A."/>
            <person name="Jiang F."/>
            <person name="Liu H."/>
            <person name="Zhao H."/>
            <person name="Xu D."/>
            <person name="Zhang Y."/>
        </authorList>
    </citation>
    <scope>NUCLEOTIDE SEQUENCE [LARGE SCALE GENOMIC DNA]</scope>
    <source>
        <strain evidence="2">cv. Punajuju</strain>
    </source>
</reference>
<protein>
    <submittedName>
        <fullName evidence="1">Uncharacterized protein</fullName>
    </submittedName>
</protein>
<proteinExistence type="predicted"/>
<name>A0ACB9AH51_CICIN</name>
<sequence>MSLHRHPKSPDEEDLRSWGGHCSSCAAVYDFVAGVPKTQWRSITVKELDVGRLWIGDTGLPLKIHVHL</sequence>
<dbReference type="EMBL" id="CM042015">
    <property type="protein sequence ID" value="KAI3709472.1"/>
    <property type="molecule type" value="Genomic_DNA"/>
</dbReference>
<organism evidence="1 2">
    <name type="scientific">Cichorium intybus</name>
    <name type="common">Chicory</name>
    <dbReference type="NCBI Taxonomy" id="13427"/>
    <lineage>
        <taxon>Eukaryota</taxon>
        <taxon>Viridiplantae</taxon>
        <taxon>Streptophyta</taxon>
        <taxon>Embryophyta</taxon>
        <taxon>Tracheophyta</taxon>
        <taxon>Spermatophyta</taxon>
        <taxon>Magnoliopsida</taxon>
        <taxon>eudicotyledons</taxon>
        <taxon>Gunneridae</taxon>
        <taxon>Pentapetalae</taxon>
        <taxon>asterids</taxon>
        <taxon>campanulids</taxon>
        <taxon>Asterales</taxon>
        <taxon>Asteraceae</taxon>
        <taxon>Cichorioideae</taxon>
        <taxon>Cichorieae</taxon>
        <taxon>Cichoriinae</taxon>
        <taxon>Cichorium</taxon>
    </lineage>
</organism>